<feature type="compositionally biased region" description="Basic and acidic residues" evidence="1">
    <location>
        <begin position="211"/>
        <end position="223"/>
    </location>
</feature>
<gene>
    <name evidence="2" type="ORF">KUC_3922</name>
</gene>
<evidence type="ECO:0000313" key="3">
    <source>
        <dbReference type="Proteomes" id="UP000005756"/>
    </source>
</evidence>
<protein>
    <submittedName>
        <fullName evidence="2">Uncharacterized protein</fullName>
    </submittedName>
</protein>
<evidence type="ECO:0000256" key="1">
    <source>
        <dbReference type="SAM" id="MobiDB-lite"/>
    </source>
</evidence>
<proteinExistence type="predicted"/>
<sequence>MTDLIISILCIISGLRRGKLMLPETANADLKAERIELMAQLISDVRATAIDSHAPEEGDTNLSLGVTAYERTRSIIISKAGTPDFEWLSVLTPDGRFTFRIGNTPVRFWKGIAEKLPGSKLIRSEEALRQIDFEFHDEPINSLIWYIIIETGPDKYVDRAYLIGFTEEGIKHIHWEIPLKGKITKLNSADDSKAPGVEIESAASKLRRKEKGKENGENDVSHE</sequence>
<reference evidence="2 3" key="1">
    <citation type="submission" date="2011-10" db="EMBL/GenBank/DDBJ databases">
        <authorList>
            <person name="Quillaguamn J."/>
            <person name="Guzmn D."/>
            <person name="Balderrama-Subieta A."/>
            <person name="Cardona-Ortuo C."/>
            <person name="Guevara-Martnez M."/>
            <person name="Callisaya-Quispe N."/>
        </authorList>
    </citation>
    <scope>NUCLEOTIDE SEQUENCE [LARGE SCALE GENOMIC DNA]</scope>
    <source>
        <strain evidence="2 3">LC1</strain>
    </source>
</reference>
<dbReference type="EMBL" id="JH393261">
    <property type="protein sequence ID" value="EHJ91098.1"/>
    <property type="molecule type" value="Genomic_DNA"/>
</dbReference>
<feature type="region of interest" description="Disordered" evidence="1">
    <location>
        <begin position="187"/>
        <end position="223"/>
    </location>
</feature>
<evidence type="ECO:0000313" key="2">
    <source>
        <dbReference type="EMBL" id="EHJ91098.1"/>
    </source>
</evidence>
<accession>A0A7U9BXQ8</accession>
<dbReference type="AlphaFoldDB" id="A0A7U9BXQ8"/>
<name>A0A7U9BXQ8_9GAMM</name>
<dbReference type="Proteomes" id="UP000005756">
    <property type="component" value="Unassembled WGS sequence"/>
</dbReference>
<organism evidence="2 3">
    <name type="scientific">Vreelandella boliviensis LC1</name>
    <dbReference type="NCBI Taxonomy" id="1072583"/>
    <lineage>
        <taxon>Bacteria</taxon>
        <taxon>Pseudomonadati</taxon>
        <taxon>Pseudomonadota</taxon>
        <taxon>Gammaproteobacteria</taxon>
        <taxon>Oceanospirillales</taxon>
        <taxon>Halomonadaceae</taxon>
        <taxon>Vreelandella</taxon>
    </lineage>
</organism>